<name>A0ABW6BZB6_9BACT</name>
<keyword evidence="1" id="KW-0472">Membrane</keyword>
<dbReference type="PANTHER" id="PTHR14969:SF13">
    <property type="entry name" value="AT30094P"/>
    <property type="match status" value="1"/>
</dbReference>
<sequence>MKNVLSGNVKKTVAWLRQQPLMRKLRQRHPELSQFVVNRFNTKVFVGLPLTLVLLAFAVNMALLSELTESVLELEWIVIFDKKFTSLLYSIRSEVLSRIFYTFTLLGEREAVFIVGGLVSAVFLYHRNYVAIFALWLTLAGVGLSTRYGKTFISRERPEDVAYYAVEHFSFPSGHATTAIALYGLLAYFLYRRYHTHAKRKLLLVLAAILILVIGFSRIYLGVHYVSDVLAGFLLGGLWLLVGISVVEVMLYRKKRRAARSST</sequence>
<evidence type="ECO:0000313" key="4">
    <source>
        <dbReference type="Proteomes" id="UP001597641"/>
    </source>
</evidence>
<keyword evidence="1" id="KW-0812">Transmembrane</keyword>
<dbReference type="Gene3D" id="1.20.144.10">
    <property type="entry name" value="Phosphatidic acid phosphatase type 2/haloperoxidase"/>
    <property type="match status" value="1"/>
</dbReference>
<proteinExistence type="predicted"/>
<feature type="transmembrane region" description="Helical" evidence="1">
    <location>
        <begin position="99"/>
        <end position="123"/>
    </location>
</feature>
<feature type="transmembrane region" description="Helical" evidence="1">
    <location>
        <begin position="130"/>
        <end position="149"/>
    </location>
</feature>
<dbReference type="InterPro" id="IPR000326">
    <property type="entry name" value="PAP2/HPO"/>
</dbReference>
<dbReference type="RefSeq" id="WP_377487484.1">
    <property type="nucleotide sequence ID" value="NZ_JBHUOX010000014.1"/>
</dbReference>
<keyword evidence="4" id="KW-1185">Reference proteome</keyword>
<dbReference type="SUPFAM" id="SSF48317">
    <property type="entry name" value="Acid phosphatase/Vanadium-dependent haloperoxidase"/>
    <property type="match status" value="1"/>
</dbReference>
<organism evidence="3 4">
    <name type="scientific">Pontibacter toksunensis</name>
    <dbReference type="NCBI Taxonomy" id="1332631"/>
    <lineage>
        <taxon>Bacteria</taxon>
        <taxon>Pseudomonadati</taxon>
        <taxon>Bacteroidota</taxon>
        <taxon>Cytophagia</taxon>
        <taxon>Cytophagales</taxon>
        <taxon>Hymenobacteraceae</taxon>
        <taxon>Pontibacter</taxon>
    </lineage>
</organism>
<protein>
    <submittedName>
        <fullName evidence="3">Phosphatase PAP2 family protein</fullName>
    </submittedName>
</protein>
<dbReference type="Proteomes" id="UP001597641">
    <property type="component" value="Unassembled WGS sequence"/>
</dbReference>
<evidence type="ECO:0000313" key="3">
    <source>
        <dbReference type="EMBL" id="MFD3002242.1"/>
    </source>
</evidence>
<dbReference type="EMBL" id="JBHUOX010000014">
    <property type="protein sequence ID" value="MFD3002242.1"/>
    <property type="molecule type" value="Genomic_DNA"/>
</dbReference>
<feature type="transmembrane region" description="Helical" evidence="1">
    <location>
        <begin position="202"/>
        <end position="223"/>
    </location>
</feature>
<accession>A0ABW6BZB6</accession>
<dbReference type="PANTHER" id="PTHR14969">
    <property type="entry name" value="SPHINGOSINE-1-PHOSPHATE PHOSPHOHYDROLASE"/>
    <property type="match status" value="1"/>
</dbReference>
<feature type="transmembrane region" description="Helical" evidence="1">
    <location>
        <begin position="44"/>
        <end position="64"/>
    </location>
</feature>
<keyword evidence="1" id="KW-1133">Transmembrane helix</keyword>
<comment type="caution">
    <text evidence="3">The sequence shown here is derived from an EMBL/GenBank/DDBJ whole genome shotgun (WGS) entry which is preliminary data.</text>
</comment>
<dbReference type="InterPro" id="IPR036938">
    <property type="entry name" value="PAP2/HPO_sf"/>
</dbReference>
<dbReference type="CDD" id="cd03392">
    <property type="entry name" value="PAP2_like_2"/>
    <property type="match status" value="1"/>
</dbReference>
<evidence type="ECO:0000256" key="1">
    <source>
        <dbReference type="SAM" id="Phobius"/>
    </source>
</evidence>
<feature type="transmembrane region" description="Helical" evidence="1">
    <location>
        <begin position="169"/>
        <end position="190"/>
    </location>
</feature>
<feature type="domain" description="Phosphatidic acid phosphatase type 2/haloperoxidase" evidence="2">
    <location>
        <begin position="130"/>
        <end position="244"/>
    </location>
</feature>
<reference evidence="4" key="1">
    <citation type="journal article" date="2019" name="Int. J. Syst. Evol. Microbiol.">
        <title>The Global Catalogue of Microorganisms (GCM) 10K type strain sequencing project: providing services to taxonomists for standard genome sequencing and annotation.</title>
        <authorList>
            <consortium name="The Broad Institute Genomics Platform"/>
            <consortium name="The Broad Institute Genome Sequencing Center for Infectious Disease"/>
            <person name="Wu L."/>
            <person name="Ma J."/>
        </authorList>
    </citation>
    <scope>NUCLEOTIDE SEQUENCE [LARGE SCALE GENOMIC DNA]</scope>
    <source>
        <strain evidence="4">KCTC 23984</strain>
    </source>
</reference>
<evidence type="ECO:0000259" key="2">
    <source>
        <dbReference type="SMART" id="SM00014"/>
    </source>
</evidence>
<feature type="transmembrane region" description="Helical" evidence="1">
    <location>
        <begin position="229"/>
        <end position="252"/>
    </location>
</feature>
<gene>
    <name evidence="3" type="ORF">ACFS7Z_17860</name>
</gene>
<dbReference type="SMART" id="SM00014">
    <property type="entry name" value="acidPPc"/>
    <property type="match status" value="1"/>
</dbReference>
<dbReference type="Pfam" id="PF01569">
    <property type="entry name" value="PAP2"/>
    <property type="match status" value="1"/>
</dbReference>